<accession>A0AAD5T5T4</accession>
<dbReference type="AlphaFoldDB" id="A0AAD5T5T4"/>
<dbReference type="Proteomes" id="UP001211907">
    <property type="component" value="Unassembled WGS sequence"/>
</dbReference>
<gene>
    <name evidence="2" type="ORF">HK100_007257</name>
</gene>
<dbReference type="GO" id="GO:0005634">
    <property type="term" value="C:nucleus"/>
    <property type="evidence" value="ECO:0007669"/>
    <property type="project" value="TreeGrafter"/>
</dbReference>
<dbReference type="GO" id="GO:0030544">
    <property type="term" value="F:Hsp70 protein binding"/>
    <property type="evidence" value="ECO:0007669"/>
    <property type="project" value="TreeGrafter"/>
</dbReference>
<keyword evidence="3" id="KW-1185">Reference proteome</keyword>
<dbReference type="InterPro" id="IPR019734">
    <property type="entry name" value="TPR_rpt"/>
</dbReference>
<feature type="region of interest" description="Disordered" evidence="1">
    <location>
        <begin position="82"/>
        <end position="119"/>
    </location>
</feature>
<comment type="caution">
    <text evidence="2">The sequence shown here is derived from an EMBL/GenBank/DDBJ whole genome shotgun (WGS) entry which is preliminary data.</text>
</comment>
<dbReference type="PANTHER" id="PTHR46035">
    <property type="entry name" value="TETRATRICOPEPTIDE REPEAT PROTEIN 4"/>
    <property type="match status" value="1"/>
</dbReference>
<reference evidence="2" key="1">
    <citation type="submission" date="2020-05" db="EMBL/GenBank/DDBJ databases">
        <title>Phylogenomic resolution of chytrid fungi.</title>
        <authorList>
            <person name="Stajich J.E."/>
            <person name="Amses K."/>
            <person name="Simmons R."/>
            <person name="Seto K."/>
            <person name="Myers J."/>
            <person name="Bonds A."/>
            <person name="Quandt C.A."/>
            <person name="Barry K."/>
            <person name="Liu P."/>
            <person name="Grigoriev I."/>
            <person name="Longcore J.E."/>
            <person name="James T.Y."/>
        </authorList>
    </citation>
    <scope>NUCLEOTIDE SEQUENCE</scope>
    <source>
        <strain evidence="2">JEL0513</strain>
    </source>
</reference>
<evidence type="ECO:0000256" key="1">
    <source>
        <dbReference type="SAM" id="MobiDB-lite"/>
    </source>
</evidence>
<dbReference type="SMART" id="SM00028">
    <property type="entry name" value="TPR"/>
    <property type="match status" value="2"/>
</dbReference>
<feature type="compositionally biased region" description="Polar residues" evidence="1">
    <location>
        <begin position="93"/>
        <end position="111"/>
    </location>
</feature>
<proteinExistence type="predicted"/>
<name>A0AAD5T5T4_9FUNG</name>
<dbReference type="SUPFAM" id="SSF48452">
    <property type="entry name" value="TPR-like"/>
    <property type="match status" value="1"/>
</dbReference>
<evidence type="ECO:0000313" key="2">
    <source>
        <dbReference type="EMBL" id="KAJ3130888.1"/>
    </source>
</evidence>
<organism evidence="2 3">
    <name type="scientific">Physocladia obscura</name>
    <dbReference type="NCBI Taxonomy" id="109957"/>
    <lineage>
        <taxon>Eukaryota</taxon>
        <taxon>Fungi</taxon>
        <taxon>Fungi incertae sedis</taxon>
        <taxon>Chytridiomycota</taxon>
        <taxon>Chytridiomycota incertae sedis</taxon>
        <taxon>Chytridiomycetes</taxon>
        <taxon>Chytridiales</taxon>
        <taxon>Chytriomycetaceae</taxon>
        <taxon>Physocladia</taxon>
    </lineage>
</organism>
<dbReference type="PANTHER" id="PTHR46035:SF1">
    <property type="entry name" value="TETRATRICOPEPTIDE REPEAT PROTEIN 4"/>
    <property type="match status" value="1"/>
</dbReference>
<dbReference type="GO" id="GO:0005829">
    <property type="term" value="C:cytosol"/>
    <property type="evidence" value="ECO:0007669"/>
    <property type="project" value="TreeGrafter"/>
</dbReference>
<feature type="non-terminal residue" evidence="2">
    <location>
        <position position="202"/>
    </location>
</feature>
<sequence length="202" mass="22548">MTSVKLKKGREFAEAVSRKDSGNLHYQKHNYAAAIAEYSRAIDCFDAAAVLSLAHPQLPAASSPAPSLTAWFPFSQSTSNQNATYIKNPMPPVNTQQPQPIKQPETSQNSLPAPIPTRENETTKLSFSQLLEFDRNISNATPSPRPLSNSDLRFDQQKISPELELLAQLYSNRALIHMISRNFDSAWVDANSAIRLRPDWIK</sequence>
<evidence type="ECO:0000313" key="3">
    <source>
        <dbReference type="Proteomes" id="UP001211907"/>
    </source>
</evidence>
<dbReference type="Gene3D" id="1.25.40.10">
    <property type="entry name" value="Tetratricopeptide repeat domain"/>
    <property type="match status" value="2"/>
</dbReference>
<dbReference type="InterPro" id="IPR011990">
    <property type="entry name" value="TPR-like_helical_dom_sf"/>
</dbReference>
<dbReference type="GO" id="GO:0006457">
    <property type="term" value="P:protein folding"/>
    <property type="evidence" value="ECO:0007669"/>
    <property type="project" value="TreeGrafter"/>
</dbReference>
<dbReference type="EMBL" id="JADGJH010000341">
    <property type="protein sequence ID" value="KAJ3130888.1"/>
    <property type="molecule type" value="Genomic_DNA"/>
</dbReference>
<protein>
    <submittedName>
        <fullName evidence="2">Uncharacterized protein</fullName>
    </submittedName>
</protein>
<dbReference type="GO" id="GO:0051879">
    <property type="term" value="F:Hsp90 protein binding"/>
    <property type="evidence" value="ECO:0007669"/>
    <property type="project" value="TreeGrafter"/>
</dbReference>